<keyword evidence="2" id="KW-1185">Reference proteome</keyword>
<comment type="caution">
    <text evidence="1">The sequence shown here is derived from an EMBL/GenBank/DDBJ whole genome shotgun (WGS) entry which is preliminary data.</text>
</comment>
<dbReference type="EMBL" id="JAAAIN010000008">
    <property type="protein sequence ID" value="KAG0323204.1"/>
    <property type="molecule type" value="Genomic_DNA"/>
</dbReference>
<accession>A0A9P6RPM6</accession>
<proteinExistence type="predicted"/>
<gene>
    <name evidence="1" type="ORF">BGZ97_012363</name>
</gene>
<organism evidence="1 2">
    <name type="scientific">Linnemannia gamsii</name>
    <dbReference type="NCBI Taxonomy" id="64522"/>
    <lineage>
        <taxon>Eukaryota</taxon>
        <taxon>Fungi</taxon>
        <taxon>Fungi incertae sedis</taxon>
        <taxon>Mucoromycota</taxon>
        <taxon>Mortierellomycotina</taxon>
        <taxon>Mortierellomycetes</taxon>
        <taxon>Mortierellales</taxon>
        <taxon>Mortierellaceae</taxon>
        <taxon>Linnemannia</taxon>
    </lineage>
</organism>
<name>A0A9P6RPM6_9FUNG</name>
<reference evidence="1" key="1">
    <citation type="journal article" date="2020" name="Fungal Divers.">
        <title>Resolving the Mortierellaceae phylogeny through synthesis of multi-gene phylogenetics and phylogenomics.</title>
        <authorList>
            <person name="Vandepol N."/>
            <person name="Liber J."/>
            <person name="Desiro A."/>
            <person name="Na H."/>
            <person name="Kennedy M."/>
            <person name="Barry K."/>
            <person name="Grigoriev I.V."/>
            <person name="Miller A.N."/>
            <person name="O'Donnell K."/>
            <person name="Stajich J.E."/>
            <person name="Bonito G."/>
        </authorList>
    </citation>
    <scope>NUCLEOTIDE SEQUENCE</scope>
    <source>
        <strain evidence="1">NVP60</strain>
    </source>
</reference>
<protein>
    <submittedName>
        <fullName evidence="1">Uncharacterized protein</fullName>
    </submittedName>
</protein>
<dbReference type="Proteomes" id="UP000823405">
    <property type="component" value="Unassembled WGS sequence"/>
</dbReference>
<evidence type="ECO:0000313" key="2">
    <source>
        <dbReference type="Proteomes" id="UP000823405"/>
    </source>
</evidence>
<evidence type="ECO:0000313" key="1">
    <source>
        <dbReference type="EMBL" id="KAG0323204.1"/>
    </source>
</evidence>
<sequence>MEVLPATYKSRMHEMIKQKREASTIRFDDLSQLEIRGQCALVRKAVMDKLPKLEADAICARYGHAATKAKGICGIRDHSLSMISTQRDEATLAIACSVFAEKRWRKELSTRKIAKAYTLSQSTVTRDMNAIAEKAKELEDYAIEKLTTIFERSGLIETTRDSTPQ</sequence>
<dbReference type="AlphaFoldDB" id="A0A9P6RPM6"/>